<keyword evidence="5 13" id="KW-0812">Transmembrane</keyword>
<evidence type="ECO:0000313" key="15">
    <source>
        <dbReference type="EMBL" id="KAE8023600.1"/>
    </source>
</evidence>
<dbReference type="FunFam" id="3.80.10.10:FF:000111">
    <property type="entry name" value="LRR receptor-like serine/threonine-protein kinase ERECTA"/>
    <property type="match status" value="1"/>
</dbReference>
<evidence type="ECO:0000256" key="2">
    <source>
        <dbReference type="ARBA" id="ARBA00009592"/>
    </source>
</evidence>
<evidence type="ECO:0000256" key="5">
    <source>
        <dbReference type="ARBA" id="ARBA00022692"/>
    </source>
</evidence>
<feature type="transmembrane region" description="Helical" evidence="13">
    <location>
        <begin position="12"/>
        <end position="32"/>
    </location>
</feature>
<dbReference type="EMBL" id="CM017323">
    <property type="protein sequence ID" value="KAE8023600.1"/>
    <property type="molecule type" value="Genomic_DNA"/>
</dbReference>
<protein>
    <recommendedName>
        <fullName evidence="14">Leucine-rich repeat-containing N-terminal plant-type domain-containing protein</fullName>
    </recommendedName>
</protein>
<keyword evidence="10" id="KW-0675">Receptor</keyword>
<evidence type="ECO:0000256" key="10">
    <source>
        <dbReference type="ARBA" id="ARBA00023170"/>
    </source>
</evidence>
<dbReference type="InterPro" id="IPR013210">
    <property type="entry name" value="LRR_N_plant-typ"/>
</dbReference>
<keyword evidence="8 13" id="KW-1133">Transmembrane helix</keyword>
<keyword evidence="6" id="KW-0732">Signal</keyword>
<gene>
    <name evidence="15" type="ORF">FH972_009277</name>
</gene>
<evidence type="ECO:0000256" key="1">
    <source>
        <dbReference type="ARBA" id="ARBA00004251"/>
    </source>
</evidence>
<comment type="subcellular location">
    <subcellularLocation>
        <location evidence="1">Cell membrane</location>
        <topology evidence="1">Single-pass type I membrane protein</topology>
    </subcellularLocation>
</comment>
<dbReference type="AlphaFoldDB" id="A0A5N6R300"/>
<keyword evidence="3" id="KW-1003">Cell membrane</keyword>
<dbReference type="SMART" id="SM00369">
    <property type="entry name" value="LRR_TYP"/>
    <property type="match status" value="6"/>
</dbReference>
<feature type="region of interest" description="Disordered" evidence="12">
    <location>
        <begin position="716"/>
        <end position="735"/>
    </location>
</feature>
<proteinExistence type="inferred from homology"/>
<keyword evidence="4" id="KW-0433">Leucine-rich repeat</keyword>
<evidence type="ECO:0000256" key="13">
    <source>
        <dbReference type="SAM" id="Phobius"/>
    </source>
</evidence>
<evidence type="ECO:0000256" key="9">
    <source>
        <dbReference type="ARBA" id="ARBA00023136"/>
    </source>
</evidence>
<dbReference type="OrthoDB" id="1600340at2759"/>
<sequence>MEKVMDRKSFVVVLVHWYLSLATIICMFTYGYGNPNALCRKREREALLTFKQGITDPSNQLTSWIGEECCMWKGIGCDNITGHVIRLNLTKSNGPASDKLGGVISDSLLKLENLQYLDLSSNSFEDNHFPSFFGYFRNLRFLNLSDVGFRSSTANPYQLGNLSNLHSLDIQGLFLNIDNLEWLSHLSLLEFLDMSEIDLSKTSASLQVPIQGAFQNMSALRHLYLRGTNFSYSIPNWLYNMTTLERLDLSNNHIQGVLPSAFGRLSQLMYLDLSNNSLEGKLPRFLGNLCNLQHLDLSYNKLNGGAVYELLGNSSACSAPSLEFLNLATNKLSGVVPPWFWNHSSQMSFLDLSDNNFHGSITSLSCGVEVYLGSNNFSGPLPNISSTIRYLDLSNNLFSGFSTAFCEDLVVHDLSFLDLSRNLLSGEIPDCWMFNYVLLEELYLGNNKLTGNIPSSIGSIPSLLSLSLHKNNLEGNLPLSMENQTAIELLDLSENHFSGILPLWFGKSLFTLMVLVLRSNNFSGGLPQELCRQTQLQILDVSSNNFSGSIPRCFGNFTAMVRPAYGNRIFDFIPPKGGFSQSTFLVRNGMEYEYRNILALVTSMDLSSNNLIGEIPEELTNLYGLLLLNLSNNQLHGKIPEKINAMKLLESLDVSMNQLIGVIPQGMASLTFLSHLNLSYNNFSGRIPSSTQLQSFTGLSFIGNHDLCGPPLTPSCIGDDTPPEPTTPNFDDKGGEHDGGWIDMKWFYISMPLGFVVGFWGVFAPLALNKAWRSVYFKFFDDMKYRLAL</sequence>
<keyword evidence="9 13" id="KW-0472">Membrane</keyword>
<organism evidence="15 16">
    <name type="scientific">Carpinus fangiana</name>
    <dbReference type="NCBI Taxonomy" id="176857"/>
    <lineage>
        <taxon>Eukaryota</taxon>
        <taxon>Viridiplantae</taxon>
        <taxon>Streptophyta</taxon>
        <taxon>Embryophyta</taxon>
        <taxon>Tracheophyta</taxon>
        <taxon>Spermatophyta</taxon>
        <taxon>Magnoliopsida</taxon>
        <taxon>eudicotyledons</taxon>
        <taxon>Gunneridae</taxon>
        <taxon>Pentapetalae</taxon>
        <taxon>rosids</taxon>
        <taxon>fabids</taxon>
        <taxon>Fagales</taxon>
        <taxon>Betulaceae</taxon>
        <taxon>Carpinus</taxon>
    </lineage>
</organism>
<dbReference type="FunFam" id="3.80.10.10:FF:000041">
    <property type="entry name" value="LRR receptor-like serine/threonine-protein kinase ERECTA"/>
    <property type="match status" value="1"/>
</dbReference>
<dbReference type="InterPro" id="IPR046956">
    <property type="entry name" value="RLP23-like"/>
</dbReference>
<evidence type="ECO:0000259" key="14">
    <source>
        <dbReference type="Pfam" id="PF08263"/>
    </source>
</evidence>
<reference evidence="15 16" key="1">
    <citation type="submission" date="2019-06" db="EMBL/GenBank/DDBJ databases">
        <title>A chromosomal-level reference genome of Carpinus fangiana (Coryloideae, Betulaceae).</title>
        <authorList>
            <person name="Yang X."/>
            <person name="Wang Z."/>
            <person name="Zhang L."/>
            <person name="Hao G."/>
            <person name="Liu J."/>
            <person name="Yang Y."/>
        </authorList>
    </citation>
    <scope>NUCLEOTIDE SEQUENCE [LARGE SCALE GENOMIC DNA]</scope>
    <source>
        <strain evidence="15">Cfa_2016G</strain>
        <tissue evidence="15">Leaf</tissue>
    </source>
</reference>
<evidence type="ECO:0000256" key="3">
    <source>
        <dbReference type="ARBA" id="ARBA00022475"/>
    </source>
</evidence>
<dbReference type="Proteomes" id="UP000327013">
    <property type="component" value="Chromosome 3"/>
</dbReference>
<dbReference type="Pfam" id="PF00560">
    <property type="entry name" value="LRR_1"/>
    <property type="match status" value="10"/>
</dbReference>
<dbReference type="Pfam" id="PF08263">
    <property type="entry name" value="LRRNT_2"/>
    <property type="match status" value="1"/>
</dbReference>
<evidence type="ECO:0000256" key="6">
    <source>
        <dbReference type="ARBA" id="ARBA00022729"/>
    </source>
</evidence>
<dbReference type="PANTHER" id="PTHR48063:SF100">
    <property type="entry name" value="RECEPTOR-LIKE PROTEIN EIX2"/>
    <property type="match status" value="1"/>
</dbReference>
<keyword evidence="11" id="KW-0325">Glycoprotein</keyword>
<dbReference type="InterPro" id="IPR001611">
    <property type="entry name" value="Leu-rich_rpt"/>
</dbReference>
<evidence type="ECO:0000256" key="12">
    <source>
        <dbReference type="SAM" id="MobiDB-lite"/>
    </source>
</evidence>
<name>A0A5N6R300_9ROSI</name>
<dbReference type="SUPFAM" id="SSF52047">
    <property type="entry name" value="RNI-like"/>
    <property type="match status" value="1"/>
</dbReference>
<evidence type="ECO:0000313" key="16">
    <source>
        <dbReference type="Proteomes" id="UP000327013"/>
    </source>
</evidence>
<accession>A0A5N6R300</accession>
<evidence type="ECO:0000256" key="11">
    <source>
        <dbReference type="ARBA" id="ARBA00023180"/>
    </source>
</evidence>
<dbReference type="GO" id="GO:0005886">
    <property type="term" value="C:plasma membrane"/>
    <property type="evidence" value="ECO:0007669"/>
    <property type="project" value="UniProtKB-SubCell"/>
</dbReference>
<dbReference type="Gene3D" id="3.80.10.10">
    <property type="entry name" value="Ribonuclease Inhibitor"/>
    <property type="match status" value="3"/>
</dbReference>
<comment type="similarity">
    <text evidence="2">Belongs to the RLP family.</text>
</comment>
<dbReference type="PANTHER" id="PTHR48063">
    <property type="entry name" value="LRR RECEPTOR-LIKE KINASE"/>
    <property type="match status" value="1"/>
</dbReference>
<feature type="domain" description="Leucine-rich repeat-containing N-terminal plant-type" evidence="14">
    <location>
        <begin position="42"/>
        <end position="78"/>
    </location>
</feature>
<dbReference type="SUPFAM" id="SSF52058">
    <property type="entry name" value="L domain-like"/>
    <property type="match status" value="1"/>
</dbReference>
<dbReference type="InterPro" id="IPR003591">
    <property type="entry name" value="Leu-rich_rpt_typical-subtyp"/>
</dbReference>
<dbReference type="InterPro" id="IPR032675">
    <property type="entry name" value="LRR_dom_sf"/>
</dbReference>
<evidence type="ECO:0000256" key="8">
    <source>
        <dbReference type="ARBA" id="ARBA00022989"/>
    </source>
</evidence>
<evidence type="ECO:0000256" key="7">
    <source>
        <dbReference type="ARBA" id="ARBA00022737"/>
    </source>
</evidence>
<dbReference type="Pfam" id="PF13855">
    <property type="entry name" value="LRR_8"/>
    <property type="match status" value="1"/>
</dbReference>
<keyword evidence="7" id="KW-0677">Repeat</keyword>
<evidence type="ECO:0000256" key="4">
    <source>
        <dbReference type="ARBA" id="ARBA00022614"/>
    </source>
</evidence>
<feature type="transmembrane region" description="Helical" evidence="13">
    <location>
        <begin position="746"/>
        <end position="768"/>
    </location>
</feature>
<dbReference type="PRINTS" id="PR00019">
    <property type="entry name" value="LEURICHRPT"/>
</dbReference>
<keyword evidence="16" id="KW-1185">Reference proteome</keyword>